<proteinExistence type="predicted"/>
<dbReference type="Proteomes" id="UP000020938">
    <property type="component" value="Unassembled WGS sequence"/>
</dbReference>
<sequence>MAKYDVRVRYAFEGTYTVVAEDHDEARQMVSEDCGLVLGGNIHTTLDDEDVDWNFGVHPDTQILSVAQRNKRDVPAFIDFSGRIEELRADIIEAIRQLLHDHCMNEIRFPQEESDPVWVIWFDKNGDPYECRVTGIRVTDSSLTVIAEEKEGGYEVECYSPFELGTRNIDWLHEMYEAVWQQLEERTDVEPETEES</sequence>
<comment type="caution">
    <text evidence="1">The sequence shown here is derived from an EMBL/GenBank/DDBJ whole genome shotgun (WGS) entry which is preliminary data.</text>
</comment>
<organism evidence="1 2">
    <name type="scientific">Bacteroides fragilis str. 3976T8</name>
    <dbReference type="NCBI Taxonomy" id="1339314"/>
    <lineage>
        <taxon>Bacteria</taxon>
        <taxon>Pseudomonadati</taxon>
        <taxon>Bacteroidota</taxon>
        <taxon>Bacteroidia</taxon>
        <taxon>Bacteroidales</taxon>
        <taxon>Bacteroidaceae</taxon>
        <taxon>Bacteroides</taxon>
    </lineage>
</organism>
<dbReference type="EMBL" id="JGDS01000067">
    <property type="protein sequence ID" value="EXZ71386.1"/>
    <property type="molecule type" value="Genomic_DNA"/>
</dbReference>
<evidence type="ECO:0000313" key="2">
    <source>
        <dbReference type="Proteomes" id="UP000020938"/>
    </source>
</evidence>
<reference evidence="1 2" key="1">
    <citation type="submission" date="2014-02" db="EMBL/GenBank/DDBJ databases">
        <authorList>
            <person name="Sears C."/>
            <person name="Carroll K."/>
            <person name="Sack B.R."/>
            <person name="Qadri F."/>
            <person name="Myers L.L."/>
            <person name="Chung G.-T."/>
            <person name="Escheverria P."/>
            <person name="Fraser C.M."/>
            <person name="Sadzewicz L."/>
            <person name="Shefchek K.A."/>
            <person name="Tallon L."/>
            <person name="Das S.P."/>
            <person name="Daugherty S."/>
            <person name="Mongodin E.F."/>
        </authorList>
    </citation>
    <scope>NUCLEOTIDE SEQUENCE [LARGE SCALE GENOMIC DNA]</scope>
    <source>
        <strain evidence="1 2">3976T8</strain>
    </source>
</reference>
<evidence type="ECO:0000313" key="1">
    <source>
        <dbReference type="EMBL" id="EXZ71386.1"/>
    </source>
</evidence>
<name>A0A016E2J0_BACFG</name>
<dbReference type="PATRIC" id="fig|1339314.3.peg.4325"/>
<gene>
    <name evidence="1" type="ORF">M123_4187</name>
</gene>
<protein>
    <submittedName>
        <fullName evidence="1">Uncharacterized protein</fullName>
    </submittedName>
</protein>
<accession>A0A016E2J0</accession>
<dbReference type="AlphaFoldDB" id="A0A016E2J0"/>
<dbReference type="RefSeq" id="WP_032598976.1">
    <property type="nucleotide sequence ID" value="NZ_JGDS01000067.1"/>
</dbReference>